<organism evidence="2 3">
    <name type="scientific">Amphibacillus marinus</name>
    <dbReference type="NCBI Taxonomy" id="872970"/>
    <lineage>
        <taxon>Bacteria</taxon>
        <taxon>Bacillati</taxon>
        <taxon>Bacillota</taxon>
        <taxon>Bacilli</taxon>
        <taxon>Bacillales</taxon>
        <taxon>Bacillaceae</taxon>
        <taxon>Amphibacillus</taxon>
    </lineage>
</organism>
<feature type="domain" description="PRC-barrel" evidence="1">
    <location>
        <begin position="3"/>
        <end position="77"/>
    </location>
</feature>
<dbReference type="STRING" id="872970.SAMN04488134_101505"/>
<dbReference type="Gene3D" id="2.30.30.240">
    <property type="entry name" value="PRC-barrel domain"/>
    <property type="match status" value="1"/>
</dbReference>
<dbReference type="NCBIfam" id="TIGR02888">
    <property type="entry name" value="spore_YlmC_YmxH"/>
    <property type="match status" value="1"/>
</dbReference>
<dbReference type="EMBL" id="FODJ01000001">
    <property type="protein sequence ID" value="SEN62626.1"/>
    <property type="molecule type" value="Genomic_DNA"/>
</dbReference>
<sequence length="77" mass="8452">MLMITLSMLQAKEIVSIATGERMGNVIDLEIDVEKGLILEIIIANRSGLSGIFQKQGESIIPWSHIVTFGNDVILVK</sequence>
<dbReference type="InterPro" id="IPR014238">
    <property type="entry name" value="Spore_YlmC/YmxH"/>
</dbReference>
<evidence type="ECO:0000313" key="2">
    <source>
        <dbReference type="EMBL" id="SEN62626.1"/>
    </source>
</evidence>
<dbReference type="AlphaFoldDB" id="A0A1H8I3L9"/>
<gene>
    <name evidence="2" type="ORF">SAMN04488134_101505</name>
</gene>
<dbReference type="InterPro" id="IPR011033">
    <property type="entry name" value="PRC_barrel-like_sf"/>
</dbReference>
<reference evidence="2 3" key="1">
    <citation type="submission" date="2016-10" db="EMBL/GenBank/DDBJ databases">
        <authorList>
            <person name="de Groot N.N."/>
        </authorList>
    </citation>
    <scope>NUCLEOTIDE SEQUENCE [LARGE SCALE GENOMIC DNA]</scope>
    <source>
        <strain evidence="2 3">CGMCC 1.10434</strain>
    </source>
</reference>
<dbReference type="Pfam" id="PF05239">
    <property type="entry name" value="PRC"/>
    <property type="match status" value="1"/>
</dbReference>
<protein>
    <submittedName>
        <fullName evidence="2">Sporulation protein, YlmC/YmxH family</fullName>
    </submittedName>
</protein>
<dbReference type="PANTHER" id="PTHR40061">
    <property type="entry name" value="SPORULATION PROTEIN YLMC-RELATED"/>
    <property type="match status" value="1"/>
</dbReference>
<proteinExistence type="predicted"/>
<dbReference type="SUPFAM" id="SSF50346">
    <property type="entry name" value="PRC-barrel domain"/>
    <property type="match status" value="1"/>
</dbReference>
<dbReference type="Proteomes" id="UP000199300">
    <property type="component" value="Unassembled WGS sequence"/>
</dbReference>
<dbReference type="PANTHER" id="PTHR40061:SF1">
    <property type="entry name" value="SPORULATION PROTEIN YLMC-RELATED"/>
    <property type="match status" value="1"/>
</dbReference>
<name>A0A1H8I3L9_9BACI</name>
<dbReference type="InterPro" id="IPR027275">
    <property type="entry name" value="PRC-brl_dom"/>
</dbReference>
<accession>A0A1H8I3L9</accession>
<evidence type="ECO:0000313" key="3">
    <source>
        <dbReference type="Proteomes" id="UP000199300"/>
    </source>
</evidence>
<evidence type="ECO:0000259" key="1">
    <source>
        <dbReference type="Pfam" id="PF05239"/>
    </source>
</evidence>
<keyword evidence="3" id="KW-1185">Reference proteome</keyword>